<organism evidence="2">
    <name type="scientific">Wolbachia endosymbiont of Oeneis ivallda</name>
    <dbReference type="NCBI Taxonomy" id="3171168"/>
    <lineage>
        <taxon>Bacteria</taxon>
        <taxon>Pseudomonadati</taxon>
        <taxon>Pseudomonadota</taxon>
        <taxon>Alphaproteobacteria</taxon>
        <taxon>Rickettsiales</taxon>
        <taxon>Anaplasmataceae</taxon>
        <taxon>Wolbachieae</taxon>
        <taxon>Wolbachia</taxon>
    </lineage>
</organism>
<feature type="transmembrane region" description="Helical" evidence="1">
    <location>
        <begin position="161"/>
        <end position="182"/>
    </location>
</feature>
<accession>A0AAU7YNB3</accession>
<feature type="transmembrane region" description="Helical" evidence="1">
    <location>
        <begin position="284"/>
        <end position="303"/>
    </location>
</feature>
<feature type="transmembrane region" description="Helical" evidence="1">
    <location>
        <begin position="194"/>
        <end position="214"/>
    </location>
</feature>
<keyword evidence="1" id="KW-0472">Membrane</keyword>
<dbReference type="InterPro" id="IPR036927">
    <property type="entry name" value="Cyt_c_oxase-like_su1_sf"/>
</dbReference>
<feature type="transmembrane region" description="Helical" evidence="1">
    <location>
        <begin position="25"/>
        <end position="47"/>
    </location>
</feature>
<dbReference type="EMBL" id="CP158587">
    <property type="protein sequence ID" value="XCA35119.1"/>
    <property type="molecule type" value="Genomic_DNA"/>
</dbReference>
<feature type="transmembrane region" description="Helical" evidence="1">
    <location>
        <begin position="122"/>
        <end position="141"/>
    </location>
</feature>
<reference evidence="2" key="1">
    <citation type="submission" date="2024-06" db="EMBL/GenBank/DDBJ databases">
        <title>Genome assembly of the Oeneis chryxus ivallda.</title>
        <authorList>
            <person name="MacDonald Z."/>
            <person name="Shaffer H.B."/>
            <person name="Gillespie T."/>
            <person name="Marimuthu M.P.A."/>
            <person name="Nguyen O."/>
            <person name="Fairbairn C.W."/>
            <person name="Seligmann W.E."/>
            <person name="Escalona M."/>
            <person name="Miller C."/>
            <person name="Toffelmier E."/>
        </authorList>
    </citation>
    <scope>NUCLEOTIDE SEQUENCE</scope>
    <source>
        <strain evidence="2">CCGP_102_HBS-TG_Oc004</strain>
    </source>
</reference>
<keyword evidence="1" id="KW-1133">Transmembrane helix</keyword>
<feature type="transmembrane region" description="Helical" evidence="1">
    <location>
        <begin position="226"/>
        <end position="245"/>
    </location>
</feature>
<feature type="transmembrane region" description="Helical" evidence="1">
    <location>
        <begin position="355"/>
        <end position="384"/>
    </location>
</feature>
<dbReference type="AlphaFoldDB" id="A0AAU7YNB3"/>
<proteinExistence type="predicted"/>
<gene>
    <name evidence="2" type="ORF">ABS861_02765</name>
</gene>
<dbReference type="Pfam" id="PF00115">
    <property type="entry name" value="COX1"/>
    <property type="match status" value="1"/>
</dbReference>
<feature type="transmembrane region" description="Helical" evidence="1">
    <location>
        <begin position="54"/>
        <end position="75"/>
    </location>
</feature>
<feature type="transmembrane region" description="Helical" evidence="1">
    <location>
        <begin position="324"/>
        <end position="343"/>
    </location>
</feature>
<evidence type="ECO:0000313" key="2">
    <source>
        <dbReference type="EMBL" id="XCA35119.1"/>
    </source>
</evidence>
<dbReference type="InterPro" id="IPR000883">
    <property type="entry name" value="Cyt_C_Oxase_1"/>
</dbReference>
<dbReference type="Gene3D" id="1.20.210.10">
    <property type="entry name" value="Cytochrome c oxidase-like, subunit I domain"/>
    <property type="match status" value="1"/>
</dbReference>
<protein>
    <submittedName>
        <fullName evidence="2">Cbb3-type cytochrome c oxidase subunit I</fullName>
    </submittedName>
</protein>
<dbReference type="SUPFAM" id="SSF81442">
    <property type="entry name" value="Cytochrome c oxidase subunit I-like"/>
    <property type="match status" value="1"/>
</dbReference>
<feature type="transmembrane region" description="Helical" evidence="1">
    <location>
        <begin position="252"/>
        <end position="272"/>
    </location>
</feature>
<name>A0AAU7YNB3_9RICK</name>
<dbReference type="GO" id="GO:0004129">
    <property type="term" value="F:cytochrome-c oxidase activity"/>
    <property type="evidence" value="ECO:0007669"/>
    <property type="project" value="InterPro"/>
</dbReference>
<dbReference type="GO" id="GO:0009060">
    <property type="term" value="P:aerobic respiration"/>
    <property type="evidence" value="ECO:0007669"/>
    <property type="project" value="InterPro"/>
</dbReference>
<keyword evidence="1" id="KW-0812">Transmembrane</keyword>
<dbReference type="GO" id="GO:0020037">
    <property type="term" value="F:heme binding"/>
    <property type="evidence" value="ECO:0007669"/>
    <property type="project" value="InterPro"/>
</dbReference>
<dbReference type="GO" id="GO:0016020">
    <property type="term" value="C:membrane"/>
    <property type="evidence" value="ECO:0007669"/>
    <property type="project" value="InterPro"/>
</dbReference>
<sequence length="391" mass="43859">MVIFLRLPFISSLIPSAQYIFDNALVIHVNLSILVWMCSIISLLFIINLQNTNHWFNFSWTLSILSMLLMFISAFVPNTEVIKSNYIPVLQNKLFLFGLSLFAASILINAALTYISNKQASVGQIGLVIILVSSFLCFVLAHKNMPLDLYHLDKNLFYEYLFWGGGHLLQFAFAQGMFLVYLIISDISLNKITILPLFMNTILAVGAPFIYFVYQVDSTELIQFFTWHMRIAGAVLPCFLIILVYRNIKTLLSNYLLHSFALFIYGGVLGVLTIEGNVTIPAHYHGSVVGITIAFMNFIYWLLPKLGCKEIKSSIVRLQIYAYSLGHFLHITGLVWLGGYGALRKVADLPSISSMLARACFITGGAISVIGGMLFVIIVLLHLLKSKARTN</sequence>
<feature type="transmembrane region" description="Helical" evidence="1">
    <location>
        <begin position="95"/>
        <end position="115"/>
    </location>
</feature>
<evidence type="ECO:0000256" key="1">
    <source>
        <dbReference type="SAM" id="Phobius"/>
    </source>
</evidence>